<name>A0A9X2BYM1_9PROT</name>
<protein>
    <recommendedName>
        <fullName evidence="3">PepSY domain-containing protein</fullName>
    </recommendedName>
</protein>
<reference evidence="1" key="1">
    <citation type="submission" date="2022-04" db="EMBL/GenBank/DDBJ databases">
        <title>Roseomonas acroporae sp. nov., isolated from coral Acropora digitifera.</title>
        <authorList>
            <person name="Sun H."/>
        </authorList>
    </citation>
    <scope>NUCLEOTIDE SEQUENCE</scope>
    <source>
        <strain evidence="1">NAR14</strain>
    </source>
</reference>
<dbReference type="EMBL" id="JALPRX010000076">
    <property type="protein sequence ID" value="MCK8786180.1"/>
    <property type="molecule type" value="Genomic_DNA"/>
</dbReference>
<evidence type="ECO:0000313" key="1">
    <source>
        <dbReference type="EMBL" id="MCK8786180.1"/>
    </source>
</evidence>
<evidence type="ECO:0000313" key="2">
    <source>
        <dbReference type="Proteomes" id="UP001139516"/>
    </source>
</evidence>
<dbReference type="Proteomes" id="UP001139516">
    <property type="component" value="Unassembled WGS sequence"/>
</dbReference>
<dbReference type="RefSeq" id="WP_248668296.1">
    <property type="nucleotide sequence ID" value="NZ_JALPRX010000076.1"/>
</dbReference>
<evidence type="ECO:0008006" key="3">
    <source>
        <dbReference type="Google" id="ProtNLM"/>
    </source>
</evidence>
<organism evidence="1 2">
    <name type="scientific">Roseomonas acroporae</name>
    <dbReference type="NCBI Taxonomy" id="2937791"/>
    <lineage>
        <taxon>Bacteria</taxon>
        <taxon>Pseudomonadati</taxon>
        <taxon>Pseudomonadota</taxon>
        <taxon>Alphaproteobacteria</taxon>
        <taxon>Acetobacterales</taxon>
        <taxon>Roseomonadaceae</taxon>
        <taxon>Roseomonas</taxon>
    </lineage>
</organism>
<proteinExistence type="predicted"/>
<sequence length="137" mass="13461">MPFPPDADLLALALFLAGCGLLPALLALRAGAGREAWAGAGAEPGLPNGTLGGTSGATPGGIPMAGPLGAPFGAAAAAAVAGHGAVTALTWERGLWRIEARDVAGRRQRLRLDAWTGHLAVEAAADAVRDAAGRPGA</sequence>
<comment type="caution">
    <text evidence="1">The sequence shown here is derived from an EMBL/GenBank/DDBJ whole genome shotgun (WGS) entry which is preliminary data.</text>
</comment>
<keyword evidence="2" id="KW-1185">Reference proteome</keyword>
<gene>
    <name evidence="1" type="ORF">M0638_17530</name>
</gene>
<dbReference type="AlphaFoldDB" id="A0A9X2BYM1"/>
<accession>A0A9X2BYM1</accession>